<gene>
    <name evidence="3" type="ORF">AAK873_04340</name>
</gene>
<dbReference type="PROSITE" id="PS50005">
    <property type="entry name" value="TPR"/>
    <property type="match status" value="1"/>
</dbReference>
<evidence type="ECO:0000256" key="1">
    <source>
        <dbReference type="PROSITE-ProRule" id="PRU00339"/>
    </source>
</evidence>
<dbReference type="SUPFAM" id="SSF48452">
    <property type="entry name" value="TPR-like"/>
    <property type="match status" value="1"/>
</dbReference>
<dbReference type="Proteomes" id="UP001565200">
    <property type="component" value="Unassembled WGS sequence"/>
</dbReference>
<keyword evidence="2" id="KW-0812">Transmembrane</keyword>
<evidence type="ECO:0000313" key="3">
    <source>
        <dbReference type="EMBL" id="MEY8244850.1"/>
    </source>
</evidence>
<accession>A0ABV4CX89</accession>
<dbReference type="SUPFAM" id="SSF46894">
    <property type="entry name" value="C-terminal effector domain of the bipartite response regulators"/>
    <property type="match status" value="1"/>
</dbReference>
<dbReference type="RefSeq" id="WP_147438770.1">
    <property type="nucleotide sequence ID" value="NZ_JBCLPP010000009.1"/>
</dbReference>
<name>A0ABV4CX89_9BACT</name>
<feature type="transmembrane region" description="Helical" evidence="2">
    <location>
        <begin position="300"/>
        <end position="324"/>
    </location>
</feature>
<protein>
    <submittedName>
        <fullName evidence="3">Tetratricopeptide repeat protein</fullName>
    </submittedName>
</protein>
<keyword evidence="2" id="KW-0472">Membrane</keyword>
<feature type="repeat" description="TPR" evidence="1">
    <location>
        <begin position="48"/>
        <end position="81"/>
    </location>
</feature>
<dbReference type="InterPro" id="IPR019734">
    <property type="entry name" value="TPR_rpt"/>
</dbReference>
<dbReference type="InterPro" id="IPR016032">
    <property type="entry name" value="Sig_transdc_resp-reg_C-effctor"/>
</dbReference>
<organism evidence="3 4">
    <name type="scientific">Heminiphilus faecis</name>
    <dbReference type="NCBI Taxonomy" id="2601703"/>
    <lineage>
        <taxon>Bacteria</taxon>
        <taxon>Pseudomonadati</taxon>
        <taxon>Bacteroidota</taxon>
        <taxon>Bacteroidia</taxon>
        <taxon>Bacteroidales</taxon>
        <taxon>Muribaculaceae</taxon>
        <taxon>Heminiphilus</taxon>
    </lineage>
</organism>
<keyword evidence="1" id="KW-0802">TPR repeat</keyword>
<sequence>MEQDEIAHYNLSYIHIAYQNGMTFYNDELISKTINYYSKAHWNDSLKSYSFYYGGEIYNDLGDIQKAMFYYHKALETKSKQNSERLSEDIYRGLAKMFNRIGLYNQETENLRKALIFAKQTKDSISIIHCSELLASAYHRSGQRDKAIHLHNTALRSDIYRSYIKSVPKIAIASAAYNNLTGNYDESDSILKAITPQNIPLKDKGNYLSVAAETALLKSDTINAISYLERLINSSPLPDATKAATILASVRPTKQNVGHALLLSNSIYFMSNKSITRCMEASMTKIHDFKPLYTANTDTIPLQIIVFFSFILTAAIISLTIWVLGKHNDLKRLSVTLKKICHKRKDKIPFKHRLTDNEQIKTFIYHVQTARKCTTKEWDILSETIKITYPEFYNLFYSSPAISINERRVATLIKLGFPVKEIAKIMCKSENGISTIKSRLSKKLYNNDKATARDLDRIISSL</sequence>
<keyword evidence="4" id="KW-1185">Reference proteome</keyword>
<keyword evidence="2" id="KW-1133">Transmembrane helix</keyword>
<dbReference type="EMBL" id="JBCLPP010000009">
    <property type="protein sequence ID" value="MEY8244850.1"/>
    <property type="molecule type" value="Genomic_DNA"/>
</dbReference>
<proteinExistence type="predicted"/>
<evidence type="ECO:0000256" key="2">
    <source>
        <dbReference type="SAM" id="Phobius"/>
    </source>
</evidence>
<dbReference type="InterPro" id="IPR011990">
    <property type="entry name" value="TPR-like_helical_dom_sf"/>
</dbReference>
<reference evidence="3 4" key="1">
    <citation type="submission" date="2024-03" db="EMBL/GenBank/DDBJ databases">
        <title>Mouse gut bacterial collection (mGBC) of GemPharmatech.</title>
        <authorList>
            <person name="He Y."/>
            <person name="Dong L."/>
            <person name="Wu D."/>
            <person name="Gao X."/>
            <person name="Lin Z."/>
        </authorList>
    </citation>
    <scope>NUCLEOTIDE SEQUENCE [LARGE SCALE GENOMIC DNA]</scope>
    <source>
        <strain evidence="3 4">54-13</strain>
    </source>
</reference>
<comment type="caution">
    <text evidence="3">The sequence shown here is derived from an EMBL/GenBank/DDBJ whole genome shotgun (WGS) entry which is preliminary data.</text>
</comment>
<dbReference type="Gene3D" id="1.25.40.10">
    <property type="entry name" value="Tetratricopeptide repeat domain"/>
    <property type="match status" value="1"/>
</dbReference>
<evidence type="ECO:0000313" key="4">
    <source>
        <dbReference type="Proteomes" id="UP001565200"/>
    </source>
</evidence>